<feature type="domain" description="Protein translocase subunit SecDF P1" evidence="11">
    <location>
        <begin position="89"/>
        <end position="147"/>
    </location>
</feature>
<dbReference type="InterPro" id="IPR022813">
    <property type="entry name" value="SecD/SecF_arch_bac"/>
</dbReference>
<gene>
    <name evidence="9" type="primary">secD</name>
    <name evidence="13" type="ORF">A3F03_02255</name>
</gene>
<evidence type="ECO:0000256" key="1">
    <source>
        <dbReference type="ARBA" id="ARBA00004651"/>
    </source>
</evidence>
<evidence type="ECO:0000256" key="6">
    <source>
        <dbReference type="ARBA" id="ARBA00022989"/>
    </source>
</evidence>
<dbReference type="Pfam" id="PF02355">
    <property type="entry name" value="SecD_SecF_C"/>
    <property type="match status" value="1"/>
</dbReference>
<feature type="transmembrane region" description="Helical" evidence="9">
    <location>
        <begin position="420"/>
        <end position="439"/>
    </location>
</feature>
<dbReference type="HAMAP" id="MF_01463_B">
    <property type="entry name" value="SecD_B"/>
    <property type="match status" value="1"/>
</dbReference>
<dbReference type="InterPro" id="IPR055344">
    <property type="entry name" value="SecD_SecF_C_bact"/>
</dbReference>
<evidence type="ECO:0000256" key="8">
    <source>
        <dbReference type="ARBA" id="ARBA00023136"/>
    </source>
</evidence>
<organism evidence="13 14">
    <name type="scientific">Candidatus Roizmanbacteria bacterium RIFCSPHIGHO2_12_FULL_41_11</name>
    <dbReference type="NCBI Taxonomy" id="1802052"/>
    <lineage>
        <taxon>Bacteria</taxon>
        <taxon>Candidatus Roizmaniibacteriota</taxon>
    </lineage>
</organism>
<comment type="caution">
    <text evidence="9">Lacks conserved residue(s) required for the propagation of feature annotation.</text>
</comment>
<keyword evidence="5 9" id="KW-0653">Protein transport</keyword>
<evidence type="ECO:0000256" key="7">
    <source>
        <dbReference type="ARBA" id="ARBA00023010"/>
    </source>
</evidence>
<comment type="subcellular location">
    <subcellularLocation>
        <location evidence="1 9">Cell membrane</location>
        <topology evidence="1 9">Multi-pass membrane protein</topology>
    </subcellularLocation>
</comment>
<keyword evidence="3 9" id="KW-1003">Cell membrane</keyword>
<dbReference type="EMBL" id="MGAC01000048">
    <property type="protein sequence ID" value="OGK37082.1"/>
    <property type="molecule type" value="Genomic_DNA"/>
</dbReference>
<evidence type="ECO:0000313" key="14">
    <source>
        <dbReference type="Proteomes" id="UP000176803"/>
    </source>
</evidence>
<dbReference type="GO" id="GO:0005886">
    <property type="term" value="C:plasma membrane"/>
    <property type="evidence" value="ECO:0007669"/>
    <property type="project" value="UniProtKB-SubCell"/>
</dbReference>
<dbReference type="InterPro" id="IPR054384">
    <property type="entry name" value="SecDF_P1_head"/>
</dbReference>
<evidence type="ECO:0000256" key="4">
    <source>
        <dbReference type="ARBA" id="ARBA00022692"/>
    </source>
</evidence>
<dbReference type="InterPro" id="IPR048631">
    <property type="entry name" value="SecD_1st"/>
</dbReference>
<keyword evidence="4 9" id="KW-0812">Transmembrane</keyword>
<dbReference type="InterPro" id="IPR005791">
    <property type="entry name" value="SecD"/>
</dbReference>
<accession>A0A1F7I1H9</accession>
<comment type="caution">
    <text evidence="13">The sequence shown here is derived from an EMBL/GenBank/DDBJ whole genome shotgun (WGS) entry which is preliminary data.</text>
</comment>
<feature type="transmembrane region" description="Helical" evidence="9">
    <location>
        <begin position="339"/>
        <end position="360"/>
    </location>
</feature>
<name>A0A1F7I1H9_9BACT</name>
<dbReference type="SUPFAM" id="SSF82866">
    <property type="entry name" value="Multidrug efflux transporter AcrB transmembrane domain"/>
    <property type="match status" value="1"/>
</dbReference>
<comment type="subunit">
    <text evidence="9">Forms a complex with SecF. Part of the essential Sec protein translocation apparatus which comprises SecA, SecYEG and auxiliary proteins SecDF. Other proteins may also be involved.</text>
</comment>
<protein>
    <recommendedName>
        <fullName evidence="9">Protein translocase subunit SecD</fullName>
    </recommendedName>
</protein>
<evidence type="ECO:0000256" key="2">
    <source>
        <dbReference type="ARBA" id="ARBA00022448"/>
    </source>
</evidence>
<feature type="domain" description="SecDF P1 head subdomain" evidence="12">
    <location>
        <begin position="164"/>
        <end position="267"/>
    </location>
</feature>
<dbReference type="PANTHER" id="PTHR30081">
    <property type="entry name" value="PROTEIN-EXPORT MEMBRANE PROTEIN SEC"/>
    <property type="match status" value="1"/>
</dbReference>
<sequence>MKILWYLLVITITFLIIWIDLPENLPVRFQIRSLKVNQTINPLTIDLFNHSIKKEFRTKLGLDLKGGSHLVFDADTAKIKPEDLQDALNSTRDIIEKRVNLFGVSEPVVQTVKSGSQYRITVDLPGLQDVSEAVGLIGQTASLTFKESGTMSAKVATQYAQFKDYFELTKDTGLVGKHIKKATVDFNSQNGQPQVALSFNEEGKKLFGEITTTNVGKKVGIFIDQFLISAPVVQQPITDGNAVISGNFTLETAKQLAIAINSGALPVSVKLVEQRNVGPSLGETEIQKSVTAGMVGLFLVMLFMVIYYGRLGVIACLALVIYGLISFAIFRAIPVVLTLPGVAGFILSIGMAVDSNILIFERIKEEQRKGKEFEIAVRLGFGRAIDAIKDANITTLLVAFILFNPLNWEFLPQFGMVRGFALTLAIGVATSLFTGVVITKRLIRVFYKQKLNDK</sequence>
<dbReference type="Gene3D" id="3.30.1360.200">
    <property type="match status" value="1"/>
</dbReference>
<evidence type="ECO:0000313" key="13">
    <source>
        <dbReference type="EMBL" id="OGK37082.1"/>
    </source>
</evidence>
<dbReference type="GO" id="GO:0015450">
    <property type="term" value="F:protein-transporting ATPase activity"/>
    <property type="evidence" value="ECO:0007669"/>
    <property type="project" value="InterPro"/>
</dbReference>
<feature type="domain" description="Protein export membrane protein SecD/SecF C-terminal" evidence="10">
    <location>
        <begin position="269"/>
        <end position="447"/>
    </location>
</feature>
<evidence type="ECO:0000259" key="12">
    <source>
        <dbReference type="Pfam" id="PF22599"/>
    </source>
</evidence>
<dbReference type="AlphaFoldDB" id="A0A1F7I1H9"/>
<evidence type="ECO:0000259" key="11">
    <source>
        <dbReference type="Pfam" id="PF21760"/>
    </source>
</evidence>
<evidence type="ECO:0000256" key="5">
    <source>
        <dbReference type="ARBA" id="ARBA00022927"/>
    </source>
</evidence>
<comment type="function">
    <text evidence="9">Part of the Sec protein translocase complex. Interacts with the SecYEG preprotein conducting channel. SecDF uses the proton motive force (PMF) to complete protein translocation after the ATP-dependent function of SecA.</text>
</comment>
<dbReference type="PRINTS" id="PR00702">
    <property type="entry name" value="ACRIFLAVINRP"/>
</dbReference>
<dbReference type="InterPro" id="IPR001036">
    <property type="entry name" value="Acrflvin-R"/>
</dbReference>
<evidence type="ECO:0000256" key="3">
    <source>
        <dbReference type="ARBA" id="ARBA00022475"/>
    </source>
</evidence>
<dbReference type="NCBIfam" id="TIGR00916">
    <property type="entry name" value="2A0604s01"/>
    <property type="match status" value="1"/>
</dbReference>
<dbReference type="GO" id="GO:0065002">
    <property type="term" value="P:intracellular protein transmembrane transport"/>
    <property type="evidence" value="ECO:0007669"/>
    <property type="project" value="UniProtKB-UniRule"/>
</dbReference>
<keyword evidence="7 9" id="KW-0811">Translocation</keyword>
<dbReference type="Gene3D" id="3.30.70.3400">
    <property type="match status" value="1"/>
</dbReference>
<dbReference type="Pfam" id="PF21760">
    <property type="entry name" value="SecD_1st"/>
    <property type="match status" value="1"/>
</dbReference>
<proteinExistence type="inferred from homology"/>
<dbReference type="Proteomes" id="UP000176803">
    <property type="component" value="Unassembled WGS sequence"/>
</dbReference>
<dbReference type="Pfam" id="PF22599">
    <property type="entry name" value="SecDF_P1_head"/>
    <property type="match status" value="1"/>
</dbReference>
<feature type="transmembrane region" description="Helical" evidence="9">
    <location>
        <begin position="313"/>
        <end position="333"/>
    </location>
</feature>
<dbReference type="PANTHER" id="PTHR30081:SF1">
    <property type="entry name" value="PROTEIN TRANSLOCASE SUBUNIT SECD"/>
    <property type="match status" value="1"/>
</dbReference>
<evidence type="ECO:0000256" key="9">
    <source>
        <dbReference type="HAMAP-Rule" id="MF_01463"/>
    </source>
</evidence>
<keyword evidence="8 9" id="KW-0472">Membrane</keyword>
<comment type="similarity">
    <text evidence="9">Belongs to the SecD/SecF family. SecD subfamily.</text>
</comment>
<reference evidence="13 14" key="1">
    <citation type="journal article" date="2016" name="Nat. Commun.">
        <title>Thousands of microbial genomes shed light on interconnected biogeochemical processes in an aquifer system.</title>
        <authorList>
            <person name="Anantharaman K."/>
            <person name="Brown C.T."/>
            <person name="Hug L.A."/>
            <person name="Sharon I."/>
            <person name="Castelle C.J."/>
            <person name="Probst A.J."/>
            <person name="Thomas B.C."/>
            <person name="Singh A."/>
            <person name="Wilkins M.J."/>
            <person name="Karaoz U."/>
            <person name="Brodie E.L."/>
            <person name="Williams K.H."/>
            <person name="Hubbard S.S."/>
            <person name="Banfield J.F."/>
        </authorList>
    </citation>
    <scope>NUCLEOTIDE SEQUENCE [LARGE SCALE GENOMIC DNA]</scope>
</reference>
<dbReference type="InterPro" id="IPR048634">
    <property type="entry name" value="SecD_SecF_C"/>
</dbReference>
<dbReference type="NCBIfam" id="TIGR01129">
    <property type="entry name" value="secD"/>
    <property type="match status" value="1"/>
</dbReference>
<evidence type="ECO:0000259" key="10">
    <source>
        <dbReference type="Pfam" id="PF02355"/>
    </source>
</evidence>
<keyword evidence="2 9" id="KW-0813">Transport</keyword>
<feature type="transmembrane region" description="Helical" evidence="9">
    <location>
        <begin position="290"/>
        <end position="308"/>
    </location>
</feature>
<keyword evidence="6 9" id="KW-1133">Transmembrane helix</keyword>
<dbReference type="GO" id="GO:0006605">
    <property type="term" value="P:protein targeting"/>
    <property type="evidence" value="ECO:0007669"/>
    <property type="project" value="UniProtKB-UniRule"/>
</dbReference>
<dbReference type="GO" id="GO:0043952">
    <property type="term" value="P:protein transport by the Sec complex"/>
    <property type="evidence" value="ECO:0007669"/>
    <property type="project" value="UniProtKB-UniRule"/>
</dbReference>